<dbReference type="InterPro" id="IPR004840">
    <property type="entry name" value="Amino_acid_permease_CS"/>
</dbReference>
<proteinExistence type="predicted"/>
<feature type="transmembrane region" description="Helical" evidence="8">
    <location>
        <begin position="163"/>
        <end position="181"/>
    </location>
</feature>
<evidence type="ECO:0000259" key="9">
    <source>
        <dbReference type="Pfam" id="PF00324"/>
    </source>
</evidence>
<feature type="transmembrane region" description="Helical" evidence="8">
    <location>
        <begin position="377"/>
        <end position="399"/>
    </location>
</feature>
<evidence type="ECO:0000256" key="7">
    <source>
        <dbReference type="SAM" id="MobiDB-lite"/>
    </source>
</evidence>
<keyword evidence="2" id="KW-0813">Transport</keyword>
<dbReference type="Pfam" id="PF00324">
    <property type="entry name" value="AA_permease"/>
    <property type="match status" value="1"/>
</dbReference>
<dbReference type="PROSITE" id="PS00218">
    <property type="entry name" value="AMINO_ACID_PERMEASE_1"/>
    <property type="match status" value="1"/>
</dbReference>
<comment type="caution">
    <text evidence="10">The sequence shown here is derived from an EMBL/GenBank/DDBJ whole genome shotgun (WGS) entry which is preliminary data.</text>
</comment>
<evidence type="ECO:0000256" key="6">
    <source>
        <dbReference type="ARBA" id="ARBA00023136"/>
    </source>
</evidence>
<keyword evidence="3 8" id="KW-0812">Transmembrane</keyword>
<feature type="transmembrane region" description="Helical" evidence="8">
    <location>
        <begin position="411"/>
        <end position="434"/>
    </location>
</feature>
<dbReference type="InterPro" id="IPR004841">
    <property type="entry name" value="AA-permease/SLC12A_dom"/>
</dbReference>
<dbReference type="Proteomes" id="UP000766486">
    <property type="component" value="Unassembled WGS sequence"/>
</dbReference>
<feature type="transmembrane region" description="Helical" evidence="8">
    <location>
        <begin position="193"/>
        <end position="213"/>
    </location>
</feature>
<evidence type="ECO:0000256" key="8">
    <source>
        <dbReference type="SAM" id="Phobius"/>
    </source>
</evidence>
<dbReference type="EMBL" id="CABFNS010000737">
    <property type="protein sequence ID" value="VUC25584.1"/>
    <property type="molecule type" value="Genomic_DNA"/>
</dbReference>
<dbReference type="PANTHER" id="PTHR43341:SF38">
    <property type="entry name" value="PROLINE TRANSPORTER (EUROFUNG)"/>
    <property type="match status" value="1"/>
</dbReference>
<dbReference type="Gene3D" id="1.20.1740.10">
    <property type="entry name" value="Amino acid/polyamine transporter I"/>
    <property type="match status" value="1"/>
</dbReference>
<dbReference type="InterPro" id="IPR050524">
    <property type="entry name" value="APC_YAT"/>
</dbReference>
<dbReference type="PIRSF" id="PIRSF006060">
    <property type="entry name" value="AA_transporter"/>
    <property type="match status" value="1"/>
</dbReference>
<evidence type="ECO:0000313" key="11">
    <source>
        <dbReference type="Proteomes" id="UP000766486"/>
    </source>
</evidence>
<feature type="region of interest" description="Disordered" evidence="7">
    <location>
        <begin position="1"/>
        <end position="20"/>
    </location>
</feature>
<keyword evidence="6 8" id="KW-0472">Membrane</keyword>
<feature type="transmembrane region" description="Helical" evidence="8">
    <location>
        <begin position="54"/>
        <end position="72"/>
    </location>
</feature>
<comment type="subcellular location">
    <subcellularLocation>
        <location evidence="1">Membrane</location>
        <topology evidence="1">Multi-pass membrane protein</topology>
    </subcellularLocation>
</comment>
<name>A0ABY6U3M4_BIOOC</name>
<feature type="transmembrane region" description="Helical" evidence="8">
    <location>
        <begin position="488"/>
        <end position="506"/>
    </location>
</feature>
<evidence type="ECO:0000256" key="2">
    <source>
        <dbReference type="ARBA" id="ARBA00022448"/>
    </source>
</evidence>
<feature type="transmembrane region" description="Helical" evidence="8">
    <location>
        <begin position="244"/>
        <end position="266"/>
    </location>
</feature>
<sequence>MTSEQEEDPKMPSKASSLQAGNAMRKLSVEKMSAHDEEIGTNERTNRGFKPRHAQMIAIGGAIGTSLFLRTAQVLRYGGPGFLLITYGILCIMVYGIMTGIAEVATYLPIPGGTMSYYGNKYVSKSMGFALGYLYWYSLGILIPYELTASVLLINYWNEAVSPAVWISIIGAAIIALNFLPVKFYGEAEFWSAGLKIILILMLVMLSVVLFFGGGPNHDPLYFRYWASPGPFNTFIAEGNSGRFIAFLKSFVLASFAFVLAPEQLIVTAGEMQAPRHNLPKASRRYLWRLVILFIPTGLAISVICPFDEPRLQSSGTAKSPFVIAIKNAGIPVLDSVINALILSSAITAGNAFLYSSSRNLYSLAVAGNAPAIFKRCNSYGLPYVSVATSASFSLLAYLSLGNQSLLVFNWLINITNTSGYISWICCGIIYYRYKATIAHHGIVSPYSSRIQPWGMHFGVLGSIVLLLINGFDVFWPQYWNVSDFLTAYIGIPAFLILYIGHRVYCWKDAWVRRPEDIDMHEGLAEFLEGEEVKKRTGVARIFFSLIE</sequence>
<organism evidence="10 11">
    <name type="scientific">Bionectria ochroleuca</name>
    <name type="common">Gliocladium roseum</name>
    <dbReference type="NCBI Taxonomy" id="29856"/>
    <lineage>
        <taxon>Eukaryota</taxon>
        <taxon>Fungi</taxon>
        <taxon>Dikarya</taxon>
        <taxon>Ascomycota</taxon>
        <taxon>Pezizomycotina</taxon>
        <taxon>Sordariomycetes</taxon>
        <taxon>Hypocreomycetidae</taxon>
        <taxon>Hypocreales</taxon>
        <taxon>Bionectriaceae</taxon>
        <taxon>Clonostachys</taxon>
    </lineage>
</organism>
<feature type="transmembrane region" description="Helical" evidence="8">
    <location>
        <begin position="337"/>
        <end position="356"/>
    </location>
</feature>
<keyword evidence="4" id="KW-0029">Amino-acid transport</keyword>
<reference evidence="10 11" key="1">
    <citation type="submission" date="2019-06" db="EMBL/GenBank/DDBJ databases">
        <authorList>
            <person name="Broberg M."/>
        </authorList>
    </citation>
    <scope>NUCLEOTIDE SEQUENCE [LARGE SCALE GENOMIC DNA]</scope>
</reference>
<feature type="transmembrane region" description="Helical" evidence="8">
    <location>
        <begin position="131"/>
        <end position="157"/>
    </location>
</feature>
<keyword evidence="5 8" id="KW-1133">Transmembrane helix</keyword>
<evidence type="ECO:0000256" key="3">
    <source>
        <dbReference type="ARBA" id="ARBA00022692"/>
    </source>
</evidence>
<feature type="domain" description="Amino acid permease/ SLC12A" evidence="9">
    <location>
        <begin position="53"/>
        <end position="505"/>
    </location>
</feature>
<evidence type="ECO:0000256" key="1">
    <source>
        <dbReference type="ARBA" id="ARBA00004141"/>
    </source>
</evidence>
<accession>A0ABY6U3M4</accession>
<evidence type="ECO:0000256" key="4">
    <source>
        <dbReference type="ARBA" id="ARBA00022970"/>
    </source>
</evidence>
<evidence type="ECO:0000313" key="10">
    <source>
        <dbReference type="EMBL" id="VUC25584.1"/>
    </source>
</evidence>
<feature type="transmembrane region" description="Helical" evidence="8">
    <location>
        <begin position="286"/>
        <end position="304"/>
    </location>
</feature>
<gene>
    <name evidence="10" type="ORF">CLO192961_LOCUS172204</name>
</gene>
<protein>
    <recommendedName>
        <fullName evidence="9">Amino acid permease/ SLC12A domain-containing protein</fullName>
    </recommendedName>
</protein>
<evidence type="ECO:0000256" key="5">
    <source>
        <dbReference type="ARBA" id="ARBA00022989"/>
    </source>
</evidence>
<keyword evidence="11" id="KW-1185">Reference proteome</keyword>
<dbReference type="PANTHER" id="PTHR43341">
    <property type="entry name" value="AMINO ACID PERMEASE"/>
    <property type="match status" value="1"/>
</dbReference>
<feature type="transmembrane region" description="Helical" evidence="8">
    <location>
        <begin position="84"/>
        <end position="110"/>
    </location>
</feature>
<feature type="transmembrane region" description="Helical" evidence="8">
    <location>
        <begin position="454"/>
        <end position="476"/>
    </location>
</feature>